<evidence type="ECO:0000313" key="2">
    <source>
        <dbReference type="Proteomes" id="UP000822476"/>
    </source>
</evidence>
<accession>A0A8S9YG69</accession>
<gene>
    <name evidence="1" type="ORF">EG68_10510</name>
</gene>
<comment type="caution">
    <text evidence="1">The sequence shown here is derived from an EMBL/GenBank/DDBJ whole genome shotgun (WGS) entry which is preliminary data.</text>
</comment>
<evidence type="ECO:0000313" key="1">
    <source>
        <dbReference type="EMBL" id="KAF7244762.1"/>
    </source>
</evidence>
<name>A0A8S9YG69_9TREM</name>
<protein>
    <submittedName>
        <fullName evidence="1">Uncharacterized protein</fullName>
    </submittedName>
</protein>
<reference evidence="1" key="1">
    <citation type="submission" date="2019-07" db="EMBL/GenBank/DDBJ databases">
        <title>Annotation for the trematode Paragonimus miyazaki's.</title>
        <authorList>
            <person name="Choi Y.-J."/>
        </authorList>
    </citation>
    <scope>NUCLEOTIDE SEQUENCE</scope>
    <source>
        <strain evidence="1">Japan</strain>
    </source>
</reference>
<proteinExistence type="predicted"/>
<dbReference type="Proteomes" id="UP000822476">
    <property type="component" value="Unassembled WGS sequence"/>
</dbReference>
<dbReference type="AlphaFoldDB" id="A0A8S9YG69"/>
<keyword evidence="2" id="KW-1185">Reference proteome</keyword>
<dbReference type="EMBL" id="JTDE01006276">
    <property type="protein sequence ID" value="KAF7244762.1"/>
    <property type="molecule type" value="Genomic_DNA"/>
</dbReference>
<organism evidence="1 2">
    <name type="scientific">Paragonimus skrjabini miyazakii</name>
    <dbReference type="NCBI Taxonomy" id="59628"/>
    <lineage>
        <taxon>Eukaryota</taxon>
        <taxon>Metazoa</taxon>
        <taxon>Spiralia</taxon>
        <taxon>Lophotrochozoa</taxon>
        <taxon>Platyhelminthes</taxon>
        <taxon>Trematoda</taxon>
        <taxon>Digenea</taxon>
        <taxon>Plagiorchiida</taxon>
        <taxon>Troglotremata</taxon>
        <taxon>Troglotrematidae</taxon>
        <taxon>Paragonimus</taxon>
    </lineage>
</organism>
<sequence>MVDNNIPHSQGPQNPNIVHLFCHYEPRSGRKLGETSITVINGEIIRNKCIPVDAFYGRTVAVQRELTACK</sequence>